<gene>
    <name evidence="1" type="ORF">AVEN_48590_1</name>
</gene>
<name>A0A4Y2I237_ARAVE</name>
<dbReference type="Proteomes" id="UP000499080">
    <property type="component" value="Unassembled WGS sequence"/>
</dbReference>
<dbReference type="AlphaFoldDB" id="A0A4Y2I237"/>
<sequence>MAKTAEDKFALCTKEIQRFKEQAIEVLDDLQLWDELRKEIEGMKDTAIDVLTKIKRLMAKVQESRESLKTEDYSKSGVTGFSSLRLPGLELPTFDGDLATWLTFREVFTATISTQIKTCLKHPNLVI</sequence>
<keyword evidence="2" id="KW-1185">Reference proteome</keyword>
<accession>A0A4Y2I237</accession>
<organism evidence="1 2">
    <name type="scientific">Araneus ventricosus</name>
    <name type="common">Orbweaver spider</name>
    <name type="synonym">Epeira ventricosa</name>
    <dbReference type="NCBI Taxonomy" id="182803"/>
    <lineage>
        <taxon>Eukaryota</taxon>
        <taxon>Metazoa</taxon>
        <taxon>Ecdysozoa</taxon>
        <taxon>Arthropoda</taxon>
        <taxon>Chelicerata</taxon>
        <taxon>Arachnida</taxon>
        <taxon>Araneae</taxon>
        <taxon>Araneomorphae</taxon>
        <taxon>Entelegynae</taxon>
        <taxon>Araneoidea</taxon>
        <taxon>Araneidae</taxon>
        <taxon>Araneus</taxon>
    </lineage>
</organism>
<reference evidence="1 2" key="1">
    <citation type="journal article" date="2019" name="Sci. Rep.">
        <title>Orb-weaving spider Araneus ventricosus genome elucidates the spidroin gene catalogue.</title>
        <authorList>
            <person name="Kono N."/>
            <person name="Nakamura H."/>
            <person name="Ohtoshi R."/>
            <person name="Moran D.A.P."/>
            <person name="Shinohara A."/>
            <person name="Yoshida Y."/>
            <person name="Fujiwara M."/>
            <person name="Mori M."/>
            <person name="Tomita M."/>
            <person name="Arakawa K."/>
        </authorList>
    </citation>
    <scope>NUCLEOTIDE SEQUENCE [LARGE SCALE GENOMIC DNA]</scope>
</reference>
<dbReference type="EMBL" id="BGPR01002300">
    <property type="protein sequence ID" value="GBM71219.1"/>
    <property type="molecule type" value="Genomic_DNA"/>
</dbReference>
<evidence type="ECO:0000313" key="1">
    <source>
        <dbReference type="EMBL" id="GBM71219.1"/>
    </source>
</evidence>
<comment type="caution">
    <text evidence="1">The sequence shown here is derived from an EMBL/GenBank/DDBJ whole genome shotgun (WGS) entry which is preliminary data.</text>
</comment>
<protein>
    <submittedName>
        <fullName evidence="1">Uncharacterized protein</fullName>
    </submittedName>
</protein>
<proteinExistence type="predicted"/>
<evidence type="ECO:0000313" key="2">
    <source>
        <dbReference type="Proteomes" id="UP000499080"/>
    </source>
</evidence>